<dbReference type="NCBIfam" id="NF008132">
    <property type="entry name" value="PRK10880.1"/>
    <property type="match status" value="1"/>
</dbReference>
<keyword evidence="8 14" id="KW-0227">DNA damage</keyword>
<dbReference type="InterPro" id="IPR004036">
    <property type="entry name" value="Endonuclease-III-like_CS2"/>
</dbReference>
<dbReference type="Proteomes" id="UP000282483">
    <property type="component" value="Chromosome"/>
</dbReference>
<evidence type="ECO:0000256" key="9">
    <source>
        <dbReference type="ARBA" id="ARBA00022801"/>
    </source>
</evidence>
<dbReference type="GO" id="GO:0046872">
    <property type="term" value="F:metal ion binding"/>
    <property type="evidence" value="ECO:0007669"/>
    <property type="project" value="UniProtKB-UniRule"/>
</dbReference>
<protein>
    <recommendedName>
        <fullName evidence="5 14">Adenine DNA glycosylase</fullName>
        <ecNumber evidence="4 14">3.2.2.31</ecNumber>
    </recommendedName>
</protein>
<comment type="cofactor">
    <cofactor evidence="14">
        <name>[4Fe-4S] cluster</name>
        <dbReference type="ChEBI" id="CHEBI:49883"/>
    </cofactor>
    <text evidence="14">Binds 1 [4Fe-4S] cluster.</text>
</comment>
<evidence type="ECO:0000256" key="3">
    <source>
        <dbReference type="ARBA" id="ARBA00008343"/>
    </source>
</evidence>
<dbReference type="EMBL" id="AP018005">
    <property type="protein sequence ID" value="BBB14910.1"/>
    <property type="molecule type" value="Genomic_DNA"/>
</dbReference>
<evidence type="ECO:0000256" key="10">
    <source>
        <dbReference type="ARBA" id="ARBA00023004"/>
    </source>
</evidence>
<comment type="function">
    <text evidence="2">Adenine glycosylase active on G-A mispairs. MutY also corrects error-prone DNA synthesis past GO lesions which are due to the oxidatively damaged form of guanine: 7,8-dihydro-8-oxoguanine (8-oxo-dGTP).</text>
</comment>
<evidence type="ECO:0000313" key="16">
    <source>
        <dbReference type="EMBL" id="BBB14910.1"/>
    </source>
</evidence>
<dbReference type="GO" id="GO:0051539">
    <property type="term" value="F:4 iron, 4 sulfur cluster binding"/>
    <property type="evidence" value="ECO:0007669"/>
    <property type="project" value="UniProtKB-UniRule"/>
</dbReference>
<feature type="domain" description="HhH-GPD" evidence="15">
    <location>
        <begin position="43"/>
        <end position="194"/>
    </location>
</feature>
<dbReference type="InterPro" id="IPR015797">
    <property type="entry name" value="NUDIX_hydrolase-like_dom_sf"/>
</dbReference>
<keyword evidence="10 14" id="KW-0408">Iron</keyword>
<keyword evidence="17" id="KW-1185">Reference proteome</keyword>
<dbReference type="InterPro" id="IPR029119">
    <property type="entry name" value="MutY_C"/>
</dbReference>
<dbReference type="InterPro" id="IPR023170">
    <property type="entry name" value="HhH_base_excis_C"/>
</dbReference>
<dbReference type="Gene3D" id="1.10.340.30">
    <property type="entry name" value="Hypothetical protein, domain 2"/>
    <property type="match status" value="1"/>
</dbReference>
<dbReference type="OrthoDB" id="9802365at2"/>
<dbReference type="InterPro" id="IPR003265">
    <property type="entry name" value="HhH-GPD_domain"/>
</dbReference>
<dbReference type="CDD" id="cd03431">
    <property type="entry name" value="NUDIX_DNA_Glycosylase_C-MutY"/>
    <property type="match status" value="1"/>
</dbReference>
<dbReference type="GO" id="GO:0006298">
    <property type="term" value="P:mismatch repair"/>
    <property type="evidence" value="ECO:0007669"/>
    <property type="project" value="TreeGrafter"/>
</dbReference>
<dbReference type="EC" id="3.2.2.31" evidence="4 14"/>
<dbReference type="Pfam" id="PF00633">
    <property type="entry name" value="HHH"/>
    <property type="match status" value="1"/>
</dbReference>
<dbReference type="SMART" id="SM00478">
    <property type="entry name" value="ENDO3c"/>
    <property type="match status" value="1"/>
</dbReference>
<evidence type="ECO:0000256" key="5">
    <source>
        <dbReference type="ARBA" id="ARBA00022023"/>
    </source>
</evidence>
<comment type="similarity">
    <text evidence="3 14">Belongs to the Nth/MutY family.</text>
</comment>
<evidence type="ECO:0000256" key="2">
    <source>
        <dbReference type="ARBA" id="ARBA00002933"/>
    </source>
</evidence>
<dbReference type="Gene3D" id="3.90.79.10">
    <property type="entry name" value="Nucleoside Triphosphate Pyrophosphohydrolase"/>
    <property type="match status" value="1"/>
</dbReference>
<proteinExistence type="inferred from homology"/>
<dbReference type="Gene3D" id="1.10.1670.10">
    <property type="entry name" value="Helix-hairpin-Helix base-excision DNA repair enzymes (C-terminal)"/>
    <property type="match status" value="1"/>
</dbReference>
<dbReference type="SUPFAM" id="SSF55811">
    <property type="entry name" value="Nudix"/>
    <property type="match status" value="1"/>
</dbReference>
<accession>A0A2Z5UVD0</accession>
<dbReference type="GO" id="GO:0035485">
    <property type="term" value="F:adenine/guanine mispair binding"/>
    <property type="evidence" value="ECO:0007669"/>
    <property type="project" value="TreeGrafter"/>
</dbReference>
<evidence type="ECO:0000256" key="6">
    <source>
        <dbReference type="ARBA" id="ARBA00022485"/>
    </source>
</evidence>
<reference evidence="16 17" key="1">
    <citation type="submission" date="2017-03" db="EMBL/GenBank/DDBJ databases">
        <title>The genome sequence of Candidatus Rickettsiella viridis.</title>
        <authorList>
            <person name="Nikoh N."/>
            <person name="Tsuchida T."/>
            <person name="Yamaguchi K."/>
            <person name="Maeda T."/>
            <person name="Shigenobu S."/>
            <person name="Fukatsu T."/>
        </authorList>
    </citation>
    <scope>NUCLEOTIDE SEQUENCE [LARGE SCALE GENOMIC DNA]</scope>
    <source>
        <strain evidence="16 17">Ap-RA04</strain>
    </source>
</reference>
<dbReference type="PANTHER" id="PTHR42944">
    <property type="entry name" value="ADENINE DNA GLYCOSYLASE"/>
    <property type="match status" value="1"/>
</dbReference>
<dbReference type="Pfam" id="PF00730">
    <property type="entry name" value="HhH-GPD"/>
    <property type="match status" value="1"/>
</dbReference>
<dbReference type="NCBIfam" id="TIGR01084">
    <property type="entry name" value="mutY"/>
    <property type="match status" value="1"/>
</dbReference>
<dbReference type="PANTHER" id="PTHR42944:SF1">
    <property type="entry name" value="ADENINE DNA GLYCOSYLASE"/>
    <property type="match status" value="1"/>
</dbReference>
<dbReference type="Pfam" id="PF14815">
    <property type="entry name" value="NUDIX_4"/>
    <property type="match status" value="1"/>
</dbReference>
<evidence type="ECO:0000313" key="17">
    <source>
        <dbReference type="Proteomes" id="UP000282483"/>
    </source>
</evidence>
<dbReference type="RefSeq" id="WP_126322420.1">
    <property type="nucleotide sequence ID" value="NZ_AP018005.1"/>
</dbReference>
<dbReference type="FunFam" id="1.10.340.30:FF:000002">
    <property type="entry name" value="Adenine DNA glycosylase"/>
    <property type="match status" value="1"/>
</dbReference>
<evidence type="ECO:0000259" key="15">
    <source>
        <dbReference type="SMART" id="SM00478"/>
    </source>
</evidence>
<evidence type="ECO:0000256" key="8">
    <source>
        <dbReference type="ARBA" id="ARBA00022763"/>
    </source>
</evidence>
<evidence type="ECO:0000256" key="1">
    <source>
        <dbReference type="ARBA" id="ARBA00000843"/>
    </source>
</evidence>
<dbReference type="InterPro" id="IPR000445">
    <property type="entry name" value="HhH_motif"/>
</dbReference>
<keyword evidence="9" id="KW-0378">Hydrolase</keyword>
<dbReference type="GO" id="GO:0006284">
    <property type="term" value="P:base-excision repair"/>
    <property type="evidence" value="ECO:0007669"/>
    <property type="project" value="UniProtKB-UniRule"/>
</dbReference>
<keyword evidence="7" id="KW-0479">Metal-binding</keyword>
<dbReference type="CDD" id="cd00056">
    <property type="entry name" value="ENDO3c"/>
    <property type="match status" value="1"/>
</dbReference>
<dbReference type="SMART" id="SM00525">
    <property type="entry name" value="FES"/>
    <property type="match status" value="1"/>
</dbReference>
<dbReference type="PROSITE" id="PS01155">
    <property type="entry name" value="ENDONUCLEASE_III_2"/>
    <property type="match status" value="1"/>
</dbReference>
<dbReference type="InterPro" id="IPR005760">
    <property type="entry name" value="A/G_AdeGlyc_MutY"/>
</dbReference>
<evidence type="ECO:0000256" key="13">
    <source>
        <dbReference type="ARBA" id="ARBA00023295"/>
    </source>
</evidence>
<dbReference type="AlphaFoldDB" id="A0A2Z5UVD0"/>
<dbReference type="InterPro" id="IPR003651">
    <property type="entry name" value="Endonuclease3_FeS-loop_motif"/>
</dbReference>
<organism evidence="16 17">
    <name type="scientific">Candidatus Rickettsiella viridis</name>
    <dbReference type="NCBI Taxonomy" id="676208"/>
    <lineage>
        <taxon>Bacteria</taxon>
        <taxon>Pseudomonadati</taxon>
        <taxon>Pseudomonadota</taxon>
        <taxon>Gammaproteobacteria</taxon>
        <taxon>Legionellales</taxon>
        <taxon>Coxiellaceae</taxon>
        <taxon>Rickettsiella</taxon>
    </lineage>
</organism>
<dbReference type="SUPFAM" id="SSF48150">
    <property type="entry name" value="DNA-glycosylase"/>
    <property type="match status" value="1"/>
</dbReference>
<dbReference type="InterPro" id="IPR044298">
    <property type="entry name" value="MIG/MutY"/>
</dbReference>
<evidence type="ECO:0000256" key="12">
    <source>
        <dbReference type="ARBA" id="ARBA00023204"/>
    </source>
</evidence>
<keyword evidence="6" id="KW-0004">4Fe-4S</keyword>
<gene>
    <name evidence="16" type="primary">mutY</name>
    <name evidence="16" type="ORF">RVIR1_03960</name>
</gene>
<dbReference type="GO" id="GO:0000701">
    <property type="term" value="F:purine-specific mismatch base pair DNA N-glycosylase activity"/>
    <property type="evidence" value="ECO:0007669"/>
    <property type="project" value="UniProtKB-EC"/>
</dbReference>
<evidence type="ECO:0000256" key="11">
    <source>
        <dbReference type="ARBA" id="ARBA00023014"/>
    </source>
</evidence>
<dbReference type="KEGG" id="rvi:RVIR1_03960"/>
<keyword evidence="13 14" id="KW-0326">Glycosidase</keyword>
<dbReference type="GO" id="GO:0034039">
    <property type="term" value="F:8-oxo-7,8-dihydroguanine DNA N-glycosylase activity"/>
    <property type="evidence" value="ECO:0007669"/>
    <property type="project" value="TreeGrafter"/>
</dbReference>
<name>A0A2Z5UVD0_9COXI</name>
<evidence type="ECO:0000256" key="7">
    <source>
        <dbReference type="ARBA" id="ARBA00022723"/>
    </source>
</evidence>
<comment type="catalytic activity">
    <reaction evidence="1 14">
        <text>Hydrolyzes free adenine bases from 7,8-dihydro-8-oxoguanine:adenine mismatched double-stranded DNA, leaving an apurinic site.</text>
        <dbReference type="EC" id="3.2.2.31"/>
    </reaction>
</comment>
<evidence type="ECO:0000256" key="14">
    <source>
        <dbReference type="RuleBase" id="RU365096"/>
    </source>
</evidence>
<dbReference type="GO" id="GO:0032357">
    <property type="term" value="F:oxidized purine DNA binding"/>
    <property type="evidence" value="ECO:0007669"/>
    <property type="project" value="TreeGrafter"/>
</dbReference>
<evidence type="ECO:0000256" key="4">
    <source>
        <dbReference type="ARBA" id="ARBA00012045"/>
    </source>
</evidence>
<keyword evidence="11" id="KW-0411">Iron-sulfur</keyword>
<dbReference type="InterPro" id="IPR011257">
    <property type="entry name" value="DNA_glycosylase"/>
</dbReference>
<keyword evidence="12" id="KW-0234">DNA repair</keyword>
<sequence>MTHPLLPKHFQQHVLNWFNKHGRKNLPWQQKKSPYHVWLSEIMLQQTQVTTVTPYFQRFIKQFPNLSSLAAAQLDEVLNLWAGLGYYARARNLLRCAQMLEQKYAGKFPQNLIQLQTLPGIGRSTAGAILSLGFDQAAAILDGNVKRVLTRFHAIAGWPGLSAVNKKLWELAERYTPIQQTAAYTQAMMDLGALICTRTQPKCDQCPLQTHCLAYNTGNPAHFPSPKPSKKLPIRSIQMLILVNQQQEILLEKRPPTGIWGGLWSLPECPSDADAKNFSKKHYYCETEKVRQAMQMRHTFSHFHLDIQAVVMQVNKWHPPLMESDRIVWYNVQQLQKKGLAAPIKKLIQQLNNSTYTHSNGIFGKAPRK</sequence>